<dbReference type="STRING" id="305507.SAMN04489724_0260"/>
<reference evidence="2" key="1">
    <citation type="submission" date="2016-10" db="EMBL/GenBank/DDBJ databases">
        <authorList>
            <person name="Varghese N."/>
            <person name="Submissions S."/>
        </authorList>
    </citation>
    <scope>NUCLEOTIDE SEQUENCE [LARGE SCALE GENOMIC DNA]</scope>
    <source>
        <strain evidence="2">DSM 23445</strain>
    </source>
</reference>
<protein>
    <submittedName>
        <fullName evidence="1">Uncharacterized protein</fullName>
    </submittedName>
</protein>
<dbReference type="OrthoDB" id="1322980at2"/>
<evidence type="ECO:0000313" key="2">
    <source>
        <dbReference type="Proteomes" id="UP000199673"/>
    </source>
</evidence>
<name>A0A1I7E878_9BACT</name>
<accession>A0A1I7E878</accession>
<organism evidence="1 2">
    <name type="scientific">Algoriphagus locisalis</name>
    <dbReference type="NCBI Taxonomy" id="305507"/>
    <lineage>
        <taxon>Bacteria</taxon>
        <taxon>Pseudomonadati</taxon>
        <taxon>Bacteroidota</taxon>
        <taxon>Cytophagia</taxon>
        <taxon>Cytophagales</taxon>
        <taxon>Cyclobacteriaceae</taxon>
        <taxon>Algoriphagus</taxon>
    </lineage>
</organism>
<sequence length="311" mass="35324">MKKIFLSYLTVVCLLLSCTDQPEDPVISPSQDQIEVEAEGGVQQVEFTSQDWHIDKIENVQGDTRIFGDIFNLQDEKTGENILLQLENEGRLEAIWPNKGFVVVRDTGNTLQIQLEENSSGEPFEFRIFLSSPKATKTIRVSQKVSQGYSFKQLRYYVGEGDADSLYWKKGSSIKMDLPYSQEIEFTPIGGIDPTSSYLFSSDTPDAFVWLKSDSIAVRLPAHIQDQEVLLGEEEGIYTEYTQSEISDWTALKEKITVPAGTSQFRSEYEMRRRILSYRLLLTNNRTGDEKAIEGKLIQIAPTGDYRIISE</sequence>
<dbReference type="EMBL" id="FPBF01000012">
    <property type="protein sequence ID" value="SFU20176.1"/>
    <property type="molecule type" value="Genomic_DNA"/>
</dbReference>
<dbReference type="Proteomes" id="UP000199673">
    <property type="component" value="Unassembled WGS sequence"/>
</dbReference>
<proteinExistence type="predicted"/>
<dbReference type="AlphaFoldDB" id="A0A1I7E878"/>
<dbReference type="RefSeq" id="WP_091698382.1">
    <property type="nucleotide sequence ID" value="NZ_FPBF01000012.1"/>
</dbReference>
<keyword evidence="2" id="KW-1185">Reference proteome</keyword>
<gene>
    <name evidence="1" type="ORF">SAMN04489724_0260</name>
</gene>
<evidence type="ECO:0000313" key="1">
    <source>
        <dbReference type="EMBL" id="SFU20176.1"/>
    </source>
</evidence>
<dbReference type="PROSITE" id="PS51257">
    <property type="entry name" value="PROKAR_LIPOPROTEIN"/>
    <property type="match status" value="1"/>
</dbReference>